<sequence>MAWNFKTEFPGISSQISWYNAMKLYNNYALKPILFAGNDSTADYSGETWRDACYHRFYAQPDALYVAYWLVENDMYCEVLRKITPRIPVIPSFEVQYLTRVESLGDGCAI</sequence>
<dbReference type="FunCoup" id="Q9NAK8">
    <property type="interactions" value="1522"/>
</dbReference>
<name>Q9NAK8_CAEEL</name>
<reference evidence="1 2" key="1">
    <citation type="journal article" date="1998" name="Science">
        <title>Genome sequence of the nematode C. elegans: a platform for investigating biology.</title>
        <authorList>
            <consortium name="The C. elegans sequencing consortium"/>
            <person name="Sulson J.E."/>
            <person name="Waterston R."/>
        </authorList>
    </citation>
    <scope>NUCLEOTIDE SEQUENCE [LARGE SCALE GENOMIC DNA]</scope>
    <source>
        <strain evidence="1 2">Bristol N2</strain>
    </source>
</reference>
<accession>Q9NAK8</accession>
<dbReference type="AlphaFoldDB" id="Q9NAK8"/>
<dbReference type="HOGENOM" id="CLU_1042911_0_0_1"/>
<evidence type="ECO:0000313" key="1">
    <source>
        <dbReference type="EMBL" id="CAB54393.2"/>
    </source>
</evidence>
<proteinExistence type="predicted"/>
<organism evidence="1 2">
    <name type="scientific">Caenorhabditis elegans</name>
    <dbReference type="NCBI Taxonomy" id="6239"/>
    <lineage>
        <taxon>Eukaryota</taxon>
        <taxon>Metazoa</taxon>
        <taxon>Ecdysozoa</taxon>
        <taxon>Nematoda</taxon>
        <taxon>Chromadorea</taxon>
        <taxon>Rhabditida</taxon>
        <taxon>Rhabditina</taxon>
        <taxon>Rhabditomorpha</taxon>
        <taxon>Rhabditoidea</taxon>
        <taxon>Rhabditidae</taxon>
        <taxon>Peloderinae</taxon>
        <taxon>Caenorhabditis</taxon>
    </lineage>
</organism>
<dbReference type="PaxDb" id="6239-Y38E10A.2"/>
<dbReference type="EMBL" id="BX284602">
    <property type="protein sequence ID" value="CAB54393.2"/>
    <property type="molecule type" value="Genomic_DNA"/>
</dbReference>
<protein>
    <submittedName>
        <fullName evidence="1">Cellulase</fullName>
    </submittedName>
</protein>
<dbReference type="WormBase" id="Y38E10A.2">
    <property type="protein sequence ID" value="CE53849"/>
    <property type="gene ID" value="WBGene00012580"/>
</dbReference>
<dbReference type="eggNOG" id="ENOG502TJ1T">
    <property type="taxonomic scope" value="Eukaryota"/>
</dbReference>
<evidence type="ECO:0000313" key="3">
    <source>
        <dbReference type="WormBase" id="Y38E10A.2"/>
    </source>
</evidence>
<dbReference type="InParanoid" id="Q9NAK8"/>
<evidence type="ECO:0000313" key="2">
    <source>
        <dbReference type="Proteomes" id="UP000001940"/>
    </source>
</evidence>
<dbReference type="Proteomes" id="UP000001940">
    <property type="component" value="Chromosome II"/>
</dbReference>
<dbReference type="UCSC" id="Y38E10A.2">
    <property type="organism name" value="c. elegans"/>
</dbReference>
<dbReference type="Bgee" id="WBGene00012580">
    <property type="expression patterns" value="Expressed in adult organism"/>
</dbReference>
<keyword evidence="2" id="KW-1185">Reference proteome</keyword>
<dbReference type="OrthoDB" id="5904266at2759"/>
<dbReference type="PIR" id="T26652">
    <property type="entry name" value="T26652"/>
</dbReference>
<dbReference type="AGR" id="WB:WBGene00012580"/>
<gene>
    <name evidence="1" type="ORF">CELE_Y38E10A.2</name>
    <name evidence="1 3" type="ORF">Y38E10A.2</name>
</gene>